<sequence>MPRSLIVLAGLLALAFAQSTYTVQRGDTLFSIAQRYGTTVEVLQALNGITNPGQIRVGQVLKLSPQPSTALLNRRTDLPAPIEALEWPRQTVQGNVAVLHLITAQPVSGQVRFLGADYPIQQNRVLLPVPALQDPGVYPAVLLLEGYTVRLDIRVVAGSFGRYILQLPPDREALLQPEKLRAERKKVVESCDWNRSQQWQGNWHKPVDSNRITDPFGTRRSYDKGVTYSFHEGLDYGVPVGTPVRAPADGLVGLAEPLFVRGNGVTIDHGDGVCSGFWHLSKILVRPGQVVKAGDLIGLSGNTGLSNGPHVHFEIRIRGVPTNPALWYWNAP</sequence>
<dbReference type="EMBL" id="CP002042">
    <property type="protein sequence ID" value="ADH64323.1"/>
    <property type="molecule type" value="Genomic_DNA"/>
</dbReference>
<dbReference type="Gene3D" id="3.10.350.10">
    <property type="entry name" value="LysM domain"/>
    <property type="match status" value="1"/>
</dbReference>
<reference evidence="3 4" key="1">
    <citation type="journal article" date="2010" name="Stand. Genomic Sci.">
        <title>Complete genome sequence of Meiothermus silvanus type strain (VI-R2).</title>
        <authorList>
            <person name="Sikorski J."/>
            <person name="Tindall B.J."/>
            <person name="Lowry S."/>
            <person name="Lucas S."/>
            <person name="Nolan M."/>
            <person name="Copeland A."/>
            <person name="Glavina Del Rio T."/>
            <person name="Tice H."/>
            <person name="Cheng J.F."/>
            <person name="Han C."/>
            <person name="Pitluck S."/>
            <person name="Liolios K."/>
            <person name="Ivanova N."/>
            <person name="Mavromatis K."/>
            <person name="Mikhailova N."/>
            <person name="Pati A."/>
            <person name="Goodwin L."/>
            <person name="Chen A."/>
            <person name="Palaniappan K."/>
            <person name="Land M."/>
            <person name="Hauser L."/>
            <person name="Chang Y.J."/>
            <person name="Jeffries C.D."/>
            <person name="Rohde M."/>
            <person name="Goker M."/>
            <person name="Woyke T."/>
            <person name="Bristow J."/>
            <person name="Eisen J.A."/>
            <person name="Markowitz V."/>
            <person name="Hugenholtz P."/>
            <person name="Kyrpides N.C."/>
            <person name="Klenk H.P."/>
            <person name="Lapidus A."/>
        </authorList>
    </citation>
    <scope>NUCLEOTIDE SEQUENCE [LARGE SCALE GENOMIC DNA]</scope>
    <source>
        <strain evidence="4">ATCC 700542 / DSM 9946 / VI-R2</strain>
    </source>
</reference>
<evidence type="ECO:0000313" key="4">
    <source>
        <dbReference type="Proteomes" id="UP000001916"/>
    </source>
</evidence>
<accession>D7BAU9</accession>
<dbReference type="SUPFAM" id="SSF54106">
    <property type="entry name" value="LysM domain"/>
    <property type="match status" value="1"/>
</dbReference>
<keyword evidence="1" id="KW-0732">Signal</keyword>
<dbReference type="InterPro" id="IPR036779">
    <property type="entry name" value="LysM_dom_sf"/>
</dbReference>
<dbReference type="AlphaFoldDB" id="D7BAU9"/>
<feature type="chain" id="PRO_5003092855" evidence="1">
    <location>
        <begin position="20"/>
        <end position="332"/>
    </location>
</feature>
<feature type="signal peptide" evidence="1">
    <location>
        <begin position="1"/>
        <end position="19"/>
    </location>
</feature>
<protein>
    <submittedName>
        <fullName evidence="3">Peptidase M23</fullName>
    </submittedName>
</protein>
<dbReference type="InterPro" id="IPR016047">
    <property type="entry name" value="M23ase_b-sheet_dom"/>
</dbReference>
<dbReference type="CAZy" id="CBM50">
    <property type="family name" value="Carbohydrate-Binding Module Family 50"/>
</dbReference>
<organism evidence="3 4">
    <name type="scientific">Allomeiothermus silvanus (strain ATCC 700542 / DSM 9946 / NBRC 106475 / NCIMB 13440 / VI-R2)</name>
    <name type="common">Thermus silvanus</name>
    <dbReference type="NCBI Taxonomy" id="526227"/>
    <lineage>
        <taxon>Bacteria</taxon>
        <taxon>Thermotogati</taxon>
        <taxon>Deinococcota</taxon>
        <taxon>Deinococci</taxon>
        <taxon>Thermales</taxon>
        <taxon>Thermaceae</taxon>
        <taxon>Allomeiothermus</taxon>
    </lineage>
</organism>
<proteinExistence type="predicted"/>
<dbReference type="Gene3D" id="2.70.70.10">
    <property type="entry name" value="Glucose Permease (Domain IIA)"/>
    <property type="match status" value="1"/>
</dbReference>
<dbReference type="SMART" id="SM00257">
    <property type="entry name" value="LysM"/>
    <property type="match status" value="1"/>
</dbReference>
<dbReference type="PANTHER" id="PTHR21666">
    <property type="entry name" value="PEPTIDASE-RELATED"/>
    <property type="match status" value="1"/>
</dbReference>
<dbReference type="Pfam" id="PF01551">
    <property type="entry name" value="Peptidase_M23"/>
    <property type="match status" value="1"/>
</dbReference>
<dbReference type="KEGG" id="msv:Mesil_2470"/>
<evidence type="ECO:0000313" key="3">
    <source>
        <dbReference type="EMBL" id="ADH64323.1"/>
    </source>
</evidence>
<dbReference type="PANTHER" id="PTHR21666:SF287">
    <property type="entry name" value="CYTOPLASMIC MEMBRANE PROTEIN"/>
    <property type="match status" value="1"/>
</dbReference>
<dbReference type="InterPro" id="IPR018392">
    <property type="entry name" value="LysM"/>
</dbReference>
<evidence type="ECO:0000256" key="1">
    <source>
        <dbReference type="SAM" id="SignalP"/>
    </source>
</evidence>
<dbReference type="SUPFAM" id="SSF51261">
    <property type="entry name" value="Duplicated hybrid motif"/>
    <property type="match status" value="1"/>
</dbReference>
<dbReference type="CDD" id="cd00118">
    <property type="entry name" value="LysM"/>
    <property type="match status" value="1"/>
</dbReference>
<dbReference type="HOGENOM" id="CLU_029425_5_1_0"/>
<dbReference type="STRING" id="526227.Mesil_2470"/>
<feature type="domain" description="LysM" evidence="2">
    <location>
        <begin position="19"/>
        <end position="63"/>
    </location>
</feature>
<evidence type="ECO:0000259" key="2">
    <source>
        <dbReference type="PROSITE" id="PS51782"/>
    </source>
</evidence>
<dbReference type="CDD" id="cd12797">
    <property type="entry name" value="M23_peptidase"/>
    <property type="match status" value="1"/>
</dbReference>
<dbReference type="OrthoDB" id="9805799at2"/>
<dbReference type="PROSITE" id="PS51782">
    <property type="entry name" value="LYSM"/>
    <property type="match status" value="1"/>
</dbReference>
<dbReference type="InterPro" id="IPR011055">
    <property type="entry name" value="Dup_hybrid_motif"/>
</dbReference>
<dbReference type="eggNOG" id="COG0739">
    <property type="taxonomic scope" value="Bacteria"/>
</dbReference>
<dbReference type="Proteomes" id="UP000001916">
    <property type="component" value="Chromosome"/>
</dbReference>
<dbReference type="InterPro" id="IPR050570">
    <property type="entry name" value="Cell_wall_metabolism_enzyme"/>
</dbReference>
<name>D7BAU9_ALLS1</name>
<dbReference type="GO" id="GO:0004222">
    <property type="term" value="F:metalloendopeptidase activity"/>
    <property type="evidence" value="ECO:0007669"/>
    <property type="project" value="TreeGrafter"/>
</dbReference>
<gene>
    <name evidence="3" type="ordered locus">Mesil_2470</name>
</gene>
<keyword evidence="4" id="KW-1185">Reference proteome</keyword>
<dbReference type="RefSeq" id="WP_013158865.1">
    <property type="nucleotide sequence ID" value="NC_014212.1"/>
</dbReference>
<dbReference type="Pfam" id="PF01476">
    <property type="entry name" value="LysM"/>
    <property type="match status" value="1"/>
</dbReference>
<dbReference type="eggNOG" id="COG1388">
    <property type="taxonomic scope" value="Bacteria"/>
</dbReference>